<dbReference type="Proteomes" id="UP000186030">
    <property type="component" value="Unassembled WGS sequence"/>
</dbReference>
<proteinExistence type="predicted"/>
<dbReference type="AlphaFoldDB" id="A0A1Q5ST15"/>
<protein>
    <submittedName>
        <fullName evidence="1">Mobile element protein</fullName>
    </submittedName>
</protein>
<reference evidence="2" key="2">
    <citation type="submission" date="2017-01" db="EMBL/GenBank/DDBJ databases">
        <title>Genome sequencing and annotation of Geobacillus sp. 1017, a Hydrocarbon-Oxidizing Thermophilic Bacterium Isolated from a Heavy Oil Reservoir (China).</title>
        <authorList>
            <person name="Kadnikov V.V."/>
            <person name="Mardanov A.V."/>
            <person name="Poltaraus A.B."/>
            <person name="Sokolova D.S."/>
            <person name="Semenova E.M."/>
            <person name="Ravin N.V."/>
            <person name="Tourova T.P."/>
            <person name="Nazina T.N."/>
        </authorList>
    </citation>
    <scope>NUCLEOTIDE SEQUENCE [LARGE SCALE GENOMIC DNA]</scope>
    <source>
        <strain evidence="2">1017</strain>
    </source>
</reference>
<comment type="caution">
    <text evidence="1">The sequence shown here is derived from an EMBL/GenBank/DDBJ whole genome shotgun (WGS) entry which is preliminary data.</text>
</comment>
<accession>A0A1Q5ST15</accession>
<sequence length="65" mass="7216">MADSAAMTKDTRAQTKAANAFLITGSLLLLRTVKTALAQGDSKHMTCESFTYILQWISKQNTYCR</sequence>
<evidence type="ECO:0000313" key="2">
    <source>
        <dbReference type="Proteomes" id="UP000186030"/>
    </source>
</evidence>
<gene>
    <name evidence="1" type="ORF">BRO54_2840</name>
</gene>
<name>A0A1Q5ST15_9BACL</name>
<reference evidence="1 2" key="1">
    <citation type="submission" date="2016-11" db="EMBL/GenBank/DDBJ databases">
        <authorList>
            <person name="Kadnikov V."/>
            <person name="Nazina T."/>
        </authorList>
    </citation>
    <scope>NUCLEOTIDE SEQUENCE [LARGE SCALE GENOMIC DNA]</scope>
    <source>
        <strain evidence="1 2">1017</strain>
    </source>
</reference>
<evidence type="ECO:0000313" key="1">
    <source>
        <dbReference type="EMBL" id="OKO91139.1"/>
    </source>
</evidence>
<dbReference type="EMBL" id="MQMG01000041">
    <property type="protein sequence ID" value="OKO91139.1"/>
    <property type="molecule type" value="Genomic_DNA"/>
</dbReference>
<organism evidence="1 2">
    <name type="scientific">Geobacillus proteiniphilus</name>
    <dbReference type="NCBI Taxonomy" id="860353"/>
    <lineage>
        <taxon>Bacteria</taxon>
        <taxon>Bacillati</taxon>
        <taxon>Bacillota</taxon>
        <taxon>Bacilli</taxon>
        <taxon>Bacillales</taxon>
        <taxon>Anoxybacillaceae</taxon>
        <taxon>Geobacillus</taxon>
    </lineage>
</organism>